<reference evidence="4 5" key="1">
    <citation type="submission" date="2018-03" db="EMBL/GenBank/DDBJ databases">
        <title>Mesoflavibacter sp. HG37 and Mesoflavibacter sp. HG96 sp.nov., two marine bacteria isolated from seawater of Western Pacific Ocean.</title>
        <authorList>
            <person name="Cheng H."/>
            <person name="Wu Y.-H."/>
            <person name="Guo L.-L."/>
            <person name="Xu X.-W."/>
        </authorList>
    </citation>
    <scope>NUCLEOTIDE SEQUENCE [LARGE SCALE GENOMIC DNA]</scope>
    <source>
        <strain evidence="4 5">KCTC 42117</strain>
    </source>
</reference>
<evidence type="ECO:0000256" key="1">
    <source>
        <dbReference type="ARBA" id="ARBA00022729"/>
    </source>
</evidence>
<dbReference type="Pfam" id="PF13505">
    <property type="entry name" value="OMP_b-brl"/>
    <property type="match status" value="1"/>
</dbReference>
<keyword evidence="1 2" id="KW-0732">Signal</keyword>
<proteinExistence type="predicted"/>
<gene>
    <name evidence="4" type="ORF">C7H61_04670</name>
</gene>
<sequence>MKKTILFFTLILASFYGFSQNSVYGVRAGINISDLDFEDQFDDTPHTHRNGFMIGFFGEYKLSNLIDIAPEIQFSAEGSKEEELRINYIQLPVLFKFNLSNNFALAVGPQASLKAHEYDDGIKNFTFSGVAGIDYMLTDEFFLDFRYKYGLQNLVDDELGVEFKGNTMQIGFGVKF</sequence>
<dbReference type="InterPro" id="IPR027385">
    <property type="entry name" value="Beta-barrel_OMP"/>
</dbReference>
<dbReference type="InterPro" id="IPR011250">
    <property type="entry name" value="OMP/PagP_B-barrel"/>
</dbReference>
<dbReference type="AlphaFoldDB" id="A0A2T1NGB6"/>
<dbReference type="EMBL" id="PXOT01000020">
    <property type="protein sequence ID" value="PSG91874.1"/>
    <property type="molecule type" value="Genomic_DNA"/>
</dbReference>
<feature type="domain" description="Outer membrane protein beta-barrel" evidence="3">
    <location>
        <begin position="10"/>
        <end position="176"/>
    </location>
</feature>
<evidence type="ECO:0000313" key="5">
    <source>
        <dbReference type="Proteomes" id="UP000238430"/>
    </source>
</evidence>
<protein>
    <recommendedName>
        <fullName evidence="3">Outer membrane protein beta-barrel domain-containing protein</fullName>
    </recommendedName>
</protein>
<dbReference type="OrthoDB" id="1259003at2"/>
<name>A0A2T1NGB6_9FLAO</name>
<feature type="chain" id="PRO_5015493813" description="Outer membrane protein beta-barrel domain-containing protein" evidence="2">
    <location>
        <begin position="20"/>
        <end position="176"/>
    </location>
</feature>
<dbReference type="Proteomes" id="UP000238430">
    <property type="component" value="Unassembled WGS sequence"/>
</dbReference>
<keyword evidence="5" id="KW-1185">Reference proteome</keyword>
<feature type="signal peptide" evidence="2">
    <location>
        <begin position="1"/>
        <end position="19"/>
    </location>
</feature>
<accession>A0A2T1NGB6</accession>
<evidence type="ECO:0000256" key="2">
    <source>
        <dbReference type="SAM" id="SignalP"/>
    </source>
</evidence>
<dbReference type="RefSeq" id="WP_106677532.1">
    <property type="nucleotide sequence ID" value="NZ_JACHWV010000001.1"/>
</dbReference>
<dbReference type="Gene3D" id="2.40.160.20">
    <property type="match status" value="1"/>
</dbReference>
<evidence type="ECO:0000313" key="4">
    <source>
        <dbReference type="EMBL" id="PSG91874.1"/>
    </source>
</evidence>
<comment type="caution">
    <text evidence="4">The sequence shown here is derived from an EMBL/GenBank/DDBJ whole genome shotgun (WGS) entry which is preliminary data.</text>
</comment>
<organism evidence="4 5">
    <name type="scientific">Mesoflavibacter zeaxanthinifaciens subsp. sabulilitoris</name>
    <dbReference type="NCBI Taxonomy" id="1520893"/>
    <lineage>
        <taxon>Bacteria</taxon>
        <taxon>Pseudomonadati</taxon>
        <taxon>Bacteroidota</taxon>
        <taxon>Flavobacteriia</taxon>
        <taxon>Flavobacteriales</taxon>
        <taxon>Flavobacteriaceae</taxon>
        <taxon>Mesoflavibacter</taxon>
    </lineage>
</organism>
<dbReference type="SUPFAM" id="SSF56925">
    <property type="entry name" value="OMPA-like"/>
    <property type="match status" value="1"/>
</dbReference>
<evidence type="ECO:0000259" key="3">
    <source>
        <dbReference type="Pfam" id="PF13505"/>
    </source>
</evidence>